<name>A0ABR3G726_9PEZI</name>
<accession>A0ABR3G726</accession>
<dbReference type="Proteomes" id="UP001447188">
    <property type="component" value="Unassembled WGS sequence"/>
</dbReference>
<comment type="caution">
    <text evidence="1">The sequence shown here is derived from an EMBL/GenBank/DDBJ whole genome shotgun (WGS) entry which is preliminary data.</text>
</comment>
<gene>
    <name evidence="1" type="ORF">Q9L58_009384</name>
</gene>
<keyword evidence="2" id="KW-1185">Reference proteome</keyword>
<evidence type="ECO:0000313" key="2">
    <source>
        <dbReference type="Proteomes" id="UP001447188"/>
    </source>
</evidence>
<evidence type="ECO:0000313" key="1">
    <source>
        <dbReference type="EMBL" id="KAL0631755.1"/>
    </source>
</evidence>
<organism evidence="1 2">
    <name type="scientific">Discina gigas</name>
    <dbReference type="NCBI Taxonomy" id="1032678"/>
    <lineage>
        <taxon>Eukaryota</taxon>
        <taxon>Fungi</taxon>
        <taxon>Dikarya</taxon>
        <taxon>Ascomycota</taxon>
        <taxon>Pezizomycotina</taxon>
        <taxon>Pezizomycetes</taxon>
        <taxon>Pezizales</taxon>
        <taxon>Discinaceae</taxon>
        <taxon>Discina</taxon>
    </lineage>
</organism>
<proteinExistence type="predicted"/>
<reference evidence="1 2" key="1">
    <citation type="submission" date="2024-02" db="EMBL/GenBank/DDBJ databases">
        <title>Discinaceae phylogenomics.</title>
        <authorList>
            <person name="Dirks A.C."/>
            <person name="James T.Y."/>
        </authorList>
    </citation>
    <scope>NUCLEOTIDE SEQUENCE [LARGE SCALE GENOMIC DNA]</scope>
    <source>
        <strain evidence="1 2">ACD0624</strain>
    </source>
</reference>
<protein>
    <submittedName>
        <fullName evidence="1">Uncharacterized protein</fullName>
    </submittedName>
</protein>
<dbReference type="EMBL" id="JBBBZM010000215">
    <property type="protein sequence ID" value="KAL0631755.1"/>
    <property type="molecule type" value="Genomic_DNA"/>
</dbReference>
<sequence length="253" mass="28053">MRRNVKIDKVTDGSNSKRSGALTISLAPSQLDFPTASTPSSLSSSITMDQQQRAIAVCESFQARLSSLDDAMYNTIDDMDPDPELEATGFVPQHFSTNDAYRTTFTVVLAEQFDPRNWRHYTILLQYWHLLNYSVVLDFSLLHYPSQAGFQEAVGRWGSWEAVDARWPFEVPVQTGAGDVARVCRGMWAALRVVAAAALREEDRVGLCEFDVMVEGGVVSRGVPESTEWAAEGVGARLVGWVQRGLGVKMKQD</sequence>